<reference evidence="4" key="2">
    <citation type="submission" date="2025-09" db="UniProtKB">
        <authorList>
            <consortium name="Ensembl"/>
        </authorList>
    </citation>
    <scope>IDENTIFICATION</scope>
</reference>
<dbReference type="Ensembl" id="ENSCVAT00000023296.1">
    <property type="protein sequence ID" value="ENSCVAP00000015259.1"/>
    <property type="gene ID" value="ENSCVAG00000018032.1"/>
</dbReference>
<organism evidence="4 5">
    <name type="scientific">Cyprinodon variegatus</name>
    <name type="common">Sheepshead minnow</name>
    <dbReference type="NCBI Taxonomy" id="28743"/>
    <lineage>
        <taxon>Eukaryota</taxon>
        <taxon>Metazoa</taxon>
        <taxon>Chordata</taxon>
        <taxon>Craniata</taxon>
        <taxon>Vertebrata</taxon>
        <taxon>Euteleostomi</taxon>
        <taxon>Actinopterygii</taxon>
        <taxon>Neopterygii</taxon>
        <taxon>Teleostei</taxon>
        <taxon>Neoteleostei</taxon>
        <taxon>Acanthomorphata</taxon>
        <taxon>Ovalentaria</taxon>
        <taxon>Atherinomorphae</taxon>
        <taxon>Cyprinodontiformes</taxon>
        <taxon>Cyprinodontidae</taxon>
        <taxon>Cyprinodon</taxon>
    </lineage>
</organism>
<protein>
    <recommendedName>
        <fullName evidence="3">TGFBR3/Endoglin-like N-terminal domain-containing protein</fullName>
    </recommendedName>
</protein>
<dbReference type="STRING" id="28743.ENSCVAP00000015259"/>
<keyword evidence="1" id="KW-0325">Glycoprotein</keyword>
<feature type="domain" description="TGFBR3/Endoglin-like N-terminal" evidence="3">
    <location>
        <begin position="41"/>
        <end position="70"/>
    </location>
</feature>
<reference evidence="4" key="1">
    <citation type="submission" date="2025-08" db="UniProtKB">
        <authorList>
            <consortium name="Ensembl"/>
        </authorList>
    </citation>
    <scope>IDENTIFICATION</scope>
</reference>
<dbReference type="InterPro" id="IPR058899">
    <property type="entry name" value="TGFBR3/Endoglin-like_N"/>
</dbReference>
<evidence type="ECO:0000313" key="5">
    <source>
        <dbReference type="Proteomes" id="UP000265020"/>
    </source>
</evidence>
<dbReference type="GeneTree" id="ENSGT00950000186051"/>
<evidence type="ECO:0000256" key="1">
    <source>
        <dbReference type="ARBA" id="ARBA00023180"/>
    </source>
</evidence>
<dbReference type="Proteomes" id="UP000265020">
    <property type="component" value="Unassembled WGS sequence"/>
</dbReference>
<accession>A0A3Q2D9V2</accession>
<evidence type="ECO:0000259" key="3">
    <source>
        <dbReference type="Pfam" id="PF26060"/>
    </source>
</evidence>
<evidence type="ECO:0000313" key="4">
    <source>
        <dbReference type="Ensembl" id="ENSCVAP00000015259.1"/>
    </source>
</evidence>
<proteinExistence type="predicted"/>
<name>A0A3Q2D9V2_CYPVA</name>
<evidence type="ECO:0000256" key="2">
    <source>
        <dbReference type="SAM" id="MobiDB-lite"/>
    </source>
</evidence>
<feature type="region of interest" description="Disordered" evidence="2">
    <location>
        <begin position="66"/>
        <end position="85"/>
    </location>
</feature>
<dbReference type="Pfam" id="PF26060">
    <property type="entry name" value="TGFBR3_N"/>
    <property type="match status" value="1"/>
</dbReference>
<sequence length="85" mass="9005">MLRHYLIGCCLSEGPVSRVPCELLPVGAGHPVQAVVQSYAILSGCATNGTMSLPEEVHVINLRRHAAGGPDSAPARVSHTYTQKK</sequence>
<dbReference type="AlphaFoldDB" id="A0A3Q2D9V2"/>
<keyword evidence="5" id="KW-1185">Reference proteome</keyword>